<keyword evidence="10" id="KW-0479">Metal-binding</keyword>
<dbReference type="EC" id="4.2.1.11" evidence="3 10"/>
<protein>
    <recommendedName>
        <fullName evidence="4 10">Enolase</fullName>
        <ecNumber evidence="3 10">4.2.1.11</ecNumber>
    </recommendedName>
    <alternativeName>
        <fullName evidence="10">2-phospho-D-glycerate hydro-lyase</fullName>
    </alternativeName>
    <alternativeName>
        <fullName evidence="10">2-phosphoglycerate dehydratase</fullName>
    </alternativeName>
</protein>
<keyword evidence="5 10" id="KW-0964">Secreted</keyword>
<feature type="binding site" evidence="10">
    <location>
        <position position="336"/>
    </location>
    <ligand>
        <name>(2R)-2-phosphoglycerate</name>
        <dbReference type="ChEBI" id="CHEBI:58289"/>
    </ligand>
</feature>
<evidence type="ECO:0000259" key="12">
    <source>
        <dbReference type="SMART" id="SM01193"/>
    </source>
</evidence>
<feature type="binding site" evidence="10">
    <location>
        <position position="365"/>
    </location>
    <ligand>
        <name>(2R)-2-phosphoglycerate</name>
        <dbReference type="ChEBI" id="CHEBI:58289"/>
    </ligand>
</feature>
<dbReference type="RefSeq" id="WP_425344838.1">
    <property type="nucleotide sequence ID" value="NZ_JBGUBD010000003.1"/>
</dbReference>
<dbReference type="NCBIfam" id="TIGR01060">
    <property type="entry name" value="eno"/>
    <property type="match status" value="1"/>
</dbReference>
<dbReference type="Gene3D" id="3.30.390.10">
    <property type="entry name" value="Enolase-like, N-terminal domain"/>
    <property type="match status" value="1"/>
</dbReference>
<feature type="binding site" evidence="10">
    <location>
        <position position="311"/>
    </location>
    <ligand>
        <name>Mg(2+)</name>
        <dbReference type="ChEBI" id="CHEBI:18420"/>
    </ligand>
</feature>
<feature type="binding site" evidence="10">
    <location>
        <position position="284"/>
    </location>
    <ligand>
        <name>Mg(2+)</name>
        <dbReference type="ChEBI" id="CHEBI:18420"/>
    </ligand>
</feature>
<feature type="binding site" evidence="10">
    <location>
        <position position="387"/>
    </location>
    <ligand>
        <name>(2R)-2-phosphoglycerate</name>
        <dbReference type="ChEBI" id="CHEBI:58289"/>
    </ligand>
</feature>
<dbReference type="SFLD" id="SFLDS00001">
    <property type="entry name" value="Enolase"/>
    <property type="match status" value="1"/>
</dbReference>
<keyword evidence="10" id="KW-0963">Cytoplasm</keyword>
<keyword evidence="6 10" id="KW-0460">Magnesium</keyword>
<dbReference type="PANTHER" id="PTHR11902:SF1">
    <property type="entry name" value="ENOLASE"/>
    <property type="match status" value="1"/>
</dbReference>
<dbReference type="PANTHER" id="PTHR11902">
    <property type="entry name" value="ENOLASE"/>
    <property type="match status" value="1"/>
</dbReference>
<dbReference type="SUPFAM" id="SSF54826">
    <property type="entry name" value="Enolase N-terminal domain-like"/>
    <property type="match status" value="1"/>
</dbReference>
<dbReference type="Proteomes" id="UP001575105">
    <property type="component" value="Unassembled WGS sequence"/>
</dbReference>
<feature type="active site" description="Proton donor" evidence="10">
    <location>
        <position position="202"/>
    </location>
</feature>
<dbReference type="SFLD" id="SFLDG00178">
    <property type="entry name" value="enolase"/>
    <property type="match status" value="1"/>
</dbReference>
<feature type="binding site" evidence="10">
    <location>
        <position position="239"/>
    </location>
    <ligand>
        <name>Mg(2+)</name>
        <dbReference type="ChEBI" id="CHEBI:18420"/>
    </ligand>
</feature>
<feature type="domain" description="Enolase C-terminal TIM barrel" evidence="11">
    <location>
        <begin position="136"/>
        <end position="424"/>
    </location>
</feature>
<comment type="pathway">
    <text evidence="1 10">Carbohydrate degradation; glycolysis; pyruvate from D-glyceraldehyde 3-phosphate: step 4/5.</text>
</comment>
<reference evidence="13 14" key="1">
    <citation type="submission" date="2024-08" db="EMBL/GenBank/DDBJ databases">
        <title>Whole-genome sequencing of halo(alkali)philic microorganisms from hypersaline lakes.</title>
        <authorList>
            <person name="Sorokin D.Y."/>
            <person name="Merkel A.Y."/>
            <person name="Messina E."/>
            <person name="Yakimov M."/>
        </authorList>
    </citation>
    <scope>NUCLEOTIDE SEQUENCE [LARGE SCALE GENOMIC DNA]</scope>
    <source>
        <strain evidence="13 14">AB-hyl4</strain>
    </source>
</reference>
<comment type="cofactor">
    <cofactor evidence="10">
        <name>Mg(2+)</name>
        <dbReference type="ChEBI" id="CHEBI:18420"/>
    </cofactor>
    <text evidence="10">Binds a second Mg(2+) ion via substrate during catalysis.</text>
</comment>
<feature type="binding site" evidence="10">
    <location>
        <position position="160"/>
    </location>
    <ligand>
        <name>(2R)-2-phosphoglycerate</name>
        <dbReference type="ChEBI" id="CHEBI:58289"/>
    </ligand>
</feature>
<dbReference type="PIRSF" id="PIRSF001400">
    <property type="entry name" value="Enolase"/>
    <property type="match status" value="1"/>
</dbReference>
<comment type="similarity">
    <text evidence="2 10">Belongs to the enolase family.</text>
</comment>
<comment type="function">
    <text evidence="9 10">Catalyzes the reversible conversion of 2-phosphoglycerate (2-PG) into phosphoenolpyruvate (PEP). It is essential for the degradation of carbohydrates via glycolysis.</text>
</comment>
<comment type="caution">
    <text evidence="13">The sequence shown here is derived from an EMBL/GenBank/DDBJ whole genome shotgun (WGS) entry which is preliminary data.</text>
</comment>
<dbReference type="Pfam" id="PF00113">
    <property type="entry name" value="Enolase_C"/>
    <property type="match status" value="1"/>
</dbReference>
<dbReference type="PROSITE" id="PS00164">
    <property type="entry name" value="ENOLASE"/>
    <property type="match status" value="1"/>
</dbReference>
<evidence type="ECO:0000259" key="11">
    <source>
        <dbReference type="SMART" id="SM01192"/>
    </source>
</evidence>
<evidence type="ECO:0000256" key="10">
    <source>
        <dbReference type="HAMAP-Rule" id="MF_00318"/>
    </source>
</evidence>
<dbReference type="GO" id="GO:0004634">
    <property type="term" value="F:phosphopyruvate hydratase activity"/>
    <property type="evidence" value="ECO:0007669"/>
    <property type="project" value="UniProtKB-EC"/>
</dbReference>
<dbReference type="SMART" id="SM01192">
    <property type="entry name" value="Enolase_C"/>
    <property type="match status" value="1"/>
</dbReference>
<evidence type="ECO:0000256" key="5">
    <source>
        <dbReference type="ARBA" id="ARBA00022525"/>
    </source>
</evidence>
<evidence type="ECO:0000256" key="8">
    <source>
        <dbReference type="ARBA" id="ARBA00023239"/>
    </source>
</evidence>
<comment type="catalytic activity">
    <reaction evidence="10">
        <text>(2R)-2-phosphoglycerate = phosphoenolpyruvate + H2O</text>
        <dbReference type="Rhea" id="RHEA:10164"/>
        <dbReference type="ChEBI" id="CHEBI:15377"/>
        <dbReference type="ChEBI" id="CHEBI:58289"/>
        <dbReference type="ChEBI" id="CHEBI:58702"/>
        <dbReference type="EC" id="4.2.1.11"/>
    </reaction>
</comment>
<keyword evidence="8 10" id="KW-0456">Lyase</keyword>
<dbReference type="HAMAP" id="MF_00318">
    <property type="entry name" value="Enolase"/>
    <property type="match status" value="1"/>
</dbReference>
<dbReference type="PRINTS" id="PR00148">
    <property type="entry name" value="ENOLASE"/>
</dbReference>
<dbReference type="InterPro" id="IPR020810">
    <property type="entry name" value="Enolase_C"/>
</dbReference>
<proteinExistence type="inferred from homology"/>
<evidence type="ECO:0000256" key="2">
    <source>
        <dbReference type="ARBA" id="ARBA00009604"/>
    </source>
</evidence>
<dbReference type="EMBL" id="JBGUBD010000003">
    <property type="protein sequence ID" value="MFA9477914.1"/>
    <property type="molecule type" value="Genomic_DNA"/>
</dbReference>
<feature type="binding site" evidence="10">
    <location>
        <position position="366"/>
    </location>
    <ligand>
        <name>(2R)-2-phosphoglycerate</name>
        <dbReference type="ChEBI" id="CHEBI:58289"/>
    </ligand>
</feature>
<feature type="active site" description="Proton acceptor" evidence="10">
    <location>
        <position position="336"/>
    </location>
</feature>
<keyword evidence="14" id="KW-1185">Reference proteome</keyword>
<dbReference type="Pfam" id="PF03952">
    <property type="entry name" value="Enolase_N"/>
    <property type="match status" value="1"/>
</dbReference>
<keyword evidence="7 10" id="KW-0324">Glycolysis</keyword>
<evidence type="ECO:0000313" key="13">
    <source>
        <dbReference type="EMBL" id="MFA9477914.1"/>
    </source>
</evidence>
<evidence type="ECO:0000256" key="1">
    <source>
        <dbReference type="ARBA" id="ARBA00005031"/>
    </source>
</evidence>
<name>A0ABV4U529_9BACT</name>
<comment type="subcellular location">
    <subcellularLocation>
        <location evidence="10">Cytoplasm</location>
    </subcellularLocation>
    <subcellularLocation>
        <location evidence="10">Secreted</location>
    </subcellularLocation>
    <subcellularLocation>
        <location evidence="10">Cell surface</location>
    </subcellularLocation>
    <text evidence="10">Fractions of enolase are present in both the cytoplasm and on the cell surface.</text>
</comment>
<evidence type="ECO:0000256" key="6">
    <source>
        <dbReference type="ARBA" id="ARBA00022842"/>
    </source>
</evidence>
<accession>A0ABV4U529</accession>
<evidence type="ECO:0000256" key="9">
    <source>
        <dbReference type="ARBA" id="ARBA00045763"/>
    </source>
</evidence>
<dbReference type="InterPro" id="IPR029017">
    <property type="entry name" value="Enolase-like_N"/>
</dbReference>
<dbReference type="InterPro" id="IPR000941">
    <property type="entry name" value="Enolase"/>
</dbReference>
<gene>
    <name evidence="10 13" type="primary">eno</name>
    <name evidence="13" type="ORF">ACERK3_06340</name>
</gene>
<evidence type="ECO:0000313" key="14">
    <source>
        <dbReference type="Proteomes" id="UP001575105"/>
    </source>
</evidence>
<dbReference type="InterPro" id="IPR036849">
    <property type="entry name" value="Enolase-like_C_sf"/>
</dbReference>
<feature type="domain" description="Enolase N-terminal" evidence="12">
    <location>
        <begin position="3"/>
        <end position="133"/>
    </location>
</feature>
<dbReference type="SUPFAM" id="SSF51604">
    <property type="entry name" value="Enolase C-terminal domain-like"/>
    <property type="match status" value="1"/>
</dbReference>
<dbReference type="SFLD" id="SFLDF00002">
    <property type="entry name" value="enolase"/>
    <property type="match status" value="1"/>
</dbReference>
<dbReference type="InterPro" id="IPR020809">
    <property type="entry name" value="Enolase_CS"/>
</dbReference>
<sequence length="434" mass="47318">MQIATVDAWQIFDSRGNPTVEAEVTLHNGVRGRGLVPSGASTGQFEALELRDGDAQRYRGKSVFKAIANIRDVIGPAVRGMDVSEQRAIDERMIELDGTAEKSRLGANAILGVSMAVANAAANARQVPLYASLGDGTRLPLPMIQIIGGGSHAAWRTDVQDYLVMAIGATSYEQTLEMTFNVYHAAGELLKERGVLAGVADEGGFWPEFATNAEALDTLVEVIQRAGYRPGEDLGIALDIAASDLFDEQAGCYRFRLEDRQFSCEAFADLMIDWCERYPIVSIEDPAADVDEAGWRRVCERVGEHVQVIGDDLFTTNRQRIERGIEQKLANSVLIKLNQIGTVTETIDAIRLTQQAGWRPVVSARSGETEDAFISHLAVATDAGQLKVGSFARSERMAKWNEVLRIARELGERKTFASGGLLGFQPTTAGRRDA</sequence>
<organism evidence="13 14">
    <name type="scientific">Natronomicrosphaera hydrolytica</name>
    <dbReference type="NCBI Taxonomy" id="3242702"/>
    <lineage>
        <taxon>Bacteria</taxon>
        <taxon>Pseudomonadati</taxon>
        <taxon>Planctomycetota</taxon>
        <taxon>Phycisphaerae</taxon>
        <taxon>Phycisphaerales</taxon>
        <taxon>Phycisphaeraceae</taxon>
        <taxon>Natronomicrosphaera</taxon>
    </lineage>
</organism>
<evidence type="ECO:0000256" key="7">
    <source>
        <dbReference type="ARBA" id="ARBA00023152"/>
    </source>
</evidence>
<evidence type="ECO:0000256" key="3">
    <source>
        <dbReference type="ARBA" id="ARBA00012058"/>
    </source>
</evidence>
<dbReference type="CDD" id="cd03313">
    <property type="entry name" value="enolase"/>
    <property type="match status" value="1"/>
</dbReference>
<evidence type="ECO:0000256" key="4">
    <source>
        <dbReference type="ARBA" id="ARBA00017068"/>
    </source>
</evidence>
<dbReference type="InterPro" id="IPR020811">
    <property type="entry name" value="Enolase_N"/>
</dbReference>
<dbReference type="SMART" id="SM01193">
    <property type="entry name" value="Enolase_N"/>
    <property type="match status" value="1"/>
</dbReference>
<dbReference type="Gene3D" id="3.20.20.120">
    <property type="entry name" value="Enolase-like C-terminal domain"/>
    <property type="match status" value="1"/>
</dbReference>